<evidence type="ECO:0000256" key="2">
    <source>
        <dbReference type="ARBA" id="ARBA00022525"/>
    </source>
</evidence>
<evidence type="ECO:0000313" key="10">
    <source>
        <dbReference type="Proteomes" id="UP000198636"/>
    </source>
</evidence>
<feature type="region of interest" description="Disordered" evidence="5">
    <location>
        <begin position="1184"/>
        <end position="1210"/>
    </location>
</feature>
<dbReference type="Pfam" id="PF12733">
    <property type="entry name" value="Cadherin-like"/>
    <property type="match status" value="1"/>
</dbReference>
<dbReference type="Pfam" id="PF00395">
    <property type="entry name" value="SLH"/>
    <property type="match status" value="3"/>
</dbReference>
<dbReference type="InterPro" id="IPR001119">
    <property type="entry name" value="SLH_dom"/>
</dbReference>
<dbReference type="InterPro" id="IPR055372">
    <property type="entry name" value="CBM96"/>
</dbReference>
<protein>
    <submittedName>
        <fullName evidence="9">Ig-like domain (Group 3)</fullName>
    </submittedName>
</protein>
<dbReference type="STRING" id="1120976.SAMN03080606_00310"/>
<feature type="domain" description="Cadherin-like beta-sandwich-like" evidence="7">
    <location>
        <begin position="1097"/>
        <end position="1179"/>
    </location>
</feature>
<reference evidence="9 10" key="1">
    <citation type="submission" date="2016-10" db="EMBL/GenBank/DDBJ databases">
        <authorList>
            <person name="de Groot N.N."/>
        </authorList>
    </citation>
    <scope>NUCLEOTIDE SEQUENCE [LARGE SCALE GENOMIC DNA]</scope>
    <source>
        <strain evidence="9 10">DSM 18978</strain>
    </source>
</reference>
<dbReference type="RefSeq" id="WP_091539162.1">
    <property type="nucleotide sequence ID" value="NZ_FMUS01000001.1"/>
</dbReference>
<name>A0A1G5AWH1_9FIRM</name>
<dbReference type="Pfam" id="PF24517">
    <property type="entry name" value="CBM96"/>
    <property type="match status" value="1"/>
</dbReference>
<dbReference type="NCBIfam" id="NF033679">
    <property type="entry name" value="DNRLRE_dom"/>
    <property type="match status" value="1"/>
</dbReference>
<accession>A0A1G5AWH1</accession>
<feature type="domain" description="SLH" evidence="6">
    <location>
        <begin position="1514"/>
        <end position="1555"/>
    </location>
</feature>
<evidence type="ECO:0000256" key="4">
    <source>
        <dbReference type="ARBA" id="ARBA00022737"/>
    </source>
</evidence>
<dbReference type="EMBL" id="FMUS01000001">
    <property type="protein sequence ID" value="SCX82181.1"/>
    <property type="molecule type" value="Genomic_DNA"/>
</dbReference>
<evidence type="ECO:0000259" key="7">
    <source>
        <dbReference type="Pfam" id="PF12733"/>
    </source>
</evidence>
<keyword evidence="4" id="KW-0677">Repeat</keyword>
<sequence>MFKKALRLTICTLLLLILTIVYSTSFASDLIINVEIDKFVETLDGLIEVYPDGLDNGNDGNLNYVGHFDTYGVSESVIRFNLSDIDNNRTVSKATLKFFIVNTSGDNFITIHGSNNDSWTESDIIVPTKDQLIVLEDRSFQTSHNLQAEYDVTDFIKTQASISTMASFVISGAQTGAVNFFDFPDRSNINYQQQQYHKTHLVIEYQPSPPTGTVSINSNALYTNSNNVTLSLSANAPGGPPIEMRFSNDNISWSDWESYSSTKDWTLGDGDGEKTVYMQLKDGNGAVSNIEISDSITLDTIPPAGTISINGGAVVTNNRDVTLNITGTDENGAVEIRFSNNNTTWSGWETLIPTKLWTMSDGDGLKTVYVELRDMAGNSSVYEDTITLDSTPPIVTGVTDNAVYNTARTITFNEGTATLNGSPFTSGSNASEEGSYILVVIDEAGNTTTVSFIIDTTPPTGSITINDGDMYTNSTTVTLNITGADENGAVEMRLSNNNITWENWEALITTKGWTLSTGDEEKTVYLELRDAAGNTASYEATIILDTVPPIGSFTINSGENITNNVNVILNIVGTDENSAVEMRLSKDNSTWTSWEALSTTKDFSLEDGDGTKTVYLELRDAAGNILAIQQSIILDTTPPIVTGVDNGGVYNTAITINFNKGTATLNDNPFTNGEGVSEEGSYILVVTDTAGNITTLEFIIDTTPPSGSITINDEEDYTNDTDVTINMTGADENGPVEMRLSNDNVIWSSWEMLLSNKSWTISDGEGKKTVYMQLRDKAGNISDFEASITLDTIPPTGSISINDGDSHTNDANVILSIIGVDENGTVEMRLSNDNTTWSSWQTLLQAKPWMVTEGDGDKVVYIELRDMAKNVTPLSSSIYLDTTAPTGTIEINHGEAETTIADVNLSITANDGLGAGNIAMQFSNDNIGWSEWQPLNDNYNWNLSEGYGIKTVYMKLKDGIGNVSQAYSADIRYKSIPKAENNTVYGKTGDILSFKASDFTFVNQDGSPIEKIMIISLPENGQLKLEDASIVINQEILVEDIKNIRFIPVEDWYGTTNFEWKCKDESNYSTNIGEITINIADLSGNAELRSIVTSKGTLNPSFSSSHLEYNVNVDSSVNSITITAITWDNNASIKINTIDAINGEASPAIELNFGSNTINVEVTAENGNKSIYKIKVIREKAYEDKDKDKDDSGGGSSGGSSGGGHAISPRVNEIEEDVKEEVKIHDGVGYVNVDINGIEHKEVEAEVIYIGDKTEVKVYLTDAILTKLNNQQESSTINVSNSKTVNTLIVSFNGETFSKMKNKDTALNIVTTDSTYRIPLNDLDINELLELKGNVDWKDTSFSIQIKLPPQEERDSIVAELAESNIMVASPIVEFKILFRIGDVELEISRFNKYVERYIPLNNLPSSKTLTGVLIKRDGSLNHVPTRIVNTNGKDYAIISSMSNSLYTVVSFEKEFKDMEKHWAKEYVRESTSRLITNGVDEDRYEPDRAITRGELTSIIVRALGLTSKGGSNSFADVKNSDWHNEFISIAYEYGLITGYKDGSFRPNATISREETMVIIERAMKLIGIQDDGIELQEIELAMENYVDSDELSSWARAAAYICIEKEIFNGSNGKLKPKDSITRGEIAAVIIRMLRKTKLI</sequence>
<feature type="domain" description="SLH" evidence="6">
    <location>
        <begin position="1456"/>
        <end position="1496"/>
    </location>
</feature>
<dbReference type="InterPro" id="IPR025883">
    <property type="entry name" value="Cadherin-like_domain"/>
</dbReference>
<proteinExistence type="predicted"/>
<evidence type="ECO:0000256" key="3">
    <source>
        <dbReference type="ARBA" id="ARBA00022729"/>
    </source>
</evidence>
<evidence type="ECO:0000256" key="1">
    <source>
        <dbReference type="ARBA" id="ARBA00004613"/>
    </source>
</evidence>
<dbReference type="InterPro" id="IPR013783">
    <property type="entry name" value="Ig-like_fold"/>
</dbReference>
<gene>
    <name evidence="9" type="ORF">SAMN03080606_00310</name>
</gene>
<feature type="compositionally biased region" description="Gly residues" evidence="5">
    <location>
        <begin position="1193"/>
        <end position="1205"/>
    </location>
</feature>
<evidence type="ECO:0000256" key="5">
    <source>
        <dbReference type="SAM" id="MobiDB-lite"/>
    </source>
</evidence>
<keyword evidence="10" id="KW-1185">Reference proteome</keyword>
<dbReference type="OrthoDB" id="6372180at2"/>
<feature type="domain" description="SLH" evidence="6">
    <location>
        <begin position="1588"/>
        <end position="1628"/>
    </location>
</feature>
<organism evidence="9 10">
    <name type="scientific">Alkaliphilus peptidifermentans DSM 18978</name>
    <dbReference type="NCBI Taxonomy" id="1120976"/>
    <lineage>
        <taxon>Bacteria</taxon>
        <taxon>Bacillati</taxon>
        <taxon>Bacillota</taxon>
        <taxon>Clostridia</taxon>
        <taxon>Peptostreptococcales</taxon>
        <taxon>Natronincolaceae</taxon>
        <taxon>Alkaliphilus</taxon>
    </lineage>
</organism>
<dbReference type="Proteomes" id="UP000198636">
    <property type="component" value="Unassembled WGS sequence"/>
</dbReference>
<evidence type="ECO:0000313" key="9">
    <source>
        <dbReference type="EMBL" id="SCX82181.1"/>
    </source>
</evidence>
<feature type="domain" description="Carbohydrate-binding module family 96" evidence="8">
    <location>
        <begin position="71"/>
        <end position="180"/>
    </location>
</feature>
<keyword evidence="3" id="KW-0732">Signal</keyword>
<evidence type="ECO:0000259" key="6">
    <source>
        <dbReference type="Pfam" id="PF00395"/>
    </source>
</evidence>
<keyword evidence="2" id="KW-0964">Secreted</keyword>
<evidence type="ECO:0000259" key="8">
    <source>
        <dbReference type="Pfam" id="PF24517"/>
    </source>
</evidence>
<dbReference type="GO" id="GO:0005576">
    <property type="term" value="C:extracellular region"/>
    <property type="evidence" value="ECO:0007669"/>
    <property type="project" value="UniProtKB-SubCell"/>
</dbReference>
<comment type="subcellular location">
    <subcellularLocation>
        <location evidence="1">Secreted</location>
    </subcellularLocation>
</comment>
<dbReference type="Gene3D" id="2.60.40.10">
    <property type="entry name" value="Immunoglobulins"/>
    <property type="match status" value="2"/>
</dbReference>